<dbReference type="EMBL" id="JAQQBR010001831">
    <property type="protein sequence ID" value="KAK0168965.1"/>
    <property type="molecule type" value="Genomic_DNA"/>
</dbReference>
<feature type="transmembrane region" description="Helical" evidence="6">
    <location>
        <begin position="6"/>
        <end position="23"/>
    </location>
</feature>
<comment type="caution">
    <text evidence="7">The sequence shown here is derived from an EMBL/GenBank/DDBJ whole genome shotgun (WGS) entry which is preliminary data.</text>
</comment>
<evidence type="ECO:0000256" key="1">
    <source>
        <dbReference type="ARBA" id="ARBA00004141"/>
    </source>
</evidence>
<reference evidence="7" key="1">
    <citation type="journal article" date="2023" name="bioRxiv">
        <title>Scaffold-level genome assemblies of two parasitoid biocontrol wasps reveal the parthenogenesis mechanism and an associated novel virus.</title>
        <authorList>
            <person name="Inwood S."/>
            <person name="Skelly J."/>
            <person name="Guhlin J."/>
            <person name="Harrop T."/>
            <person name="Goldson S."/>
            <person name="Dearden P."/>
        </authorList>
    </citation>
    <scope>NUCLEOTIDE SEQUENCE</scope>
    <source>
        <strain evidence="7">Lincoln</strain>
        <tissue evidence="7">Whole body</tissue>
    </source>
</reference>
<name>A0AA39FGA2_MICHY</name>
<accession>A0AA39FGA2</accession>
<dbReference type="GO" id="GO:0016020">
    <property type="term" value="C:membrane"/>
    <property type="evidence" value="ECO:0007669"/>
    <property type="project" value="UniProtKB-SubCell"/>
</dbReference>
<dbReference type="PANTHER" id="PTHR32001:SF1">
    <property type="entry name" value="KERATINOCYTE-ASSOCIATED PROTEIN 2"/>
    <property type="match status" value="1"/>
</dbReference>
<evidence type="ECO:0000256" key="2">
    <source>
        <dbReference type="ARBA" id="ARBA00007279"/>
    </source>
</evidence>
<comment type="similarity">
    <text evidence="2">Belongs to the KRTCAP2 family.</text>
</comment>
<proteinExistence type="inferred from homology"/>
<dbReference type="InterPro" id="IPR018614">
    <property type="entry name" value="KRTCAP2"/>
</dbReference>
<sequence length="131" mass="14540">MAMTSGVSFVFSSILTVIIFSGMQMYKIWLTSSQLHTILGGYIGSVLFLFILTALGNLESTIFGKAFQIKLFPEVFISLIISMTASGLVHRVSTTTCFLFSMVALYYINKISQETYSTPVATTTLHTKKRK</sequence>
<evidence type="ECO:0000313" key="7">
    <source>
        <dbReference type="EMBL" id="KAK0168965.1"/>
    </source>
</evidence>
<keyword evidence="3 6" id="KW-0812">Transmembrane</keyword>
<feature type="transmembrane region" description="Helical" evidence="6">
    <location>
        <begin position="75"/>
        <end position="108"/>
    </location>
</feature>
<keyword evidence="4 6" id="KW-1133">Transmembrane helix</keyword>
<gene>
    <name evidence="7" type="ORF">PV327_002721</name>
</gene>
<evidence type="ECO:0000256" key="3">
    <source>
        <dbReference type="ARBA" id="ARBA00022692"/>
    </source>
</evidence>
<evidence type="ECO:0000256" key="6">
    <source>
        <dbReference type="SAM" id="Phobius"/>
    </source>
</evidence>
<evidence type="ECO:0000313" key="8">
    <source>
        <dbReference type="Proteomes" id="UP001168972"/>
    </source>
</evidence>
<protein>
    <recommendedName>
        <fullName evidence="9">Dolichyl-diphosphooligosaccharide--protein glycosyltransferase subunit KCP2</fullName>
    </recommendedName>
</protein>
<dbReference type="PANTHER" id="PTHR32001">
    <property type="entry name" value="KERATINOCYTE-ASSOCIATED PROTEIN 2"/>
    <property type="match status" value="1"/>
</dbReference>
<feature type="transmembrane region" description="Helical" evidence="6">
    <location>
        <begin position="35"/>
        <end position="55"/>
    </location>
</feature>
<organism evidence="7 8">
    <name type="scientific">Microctonus hyperodae</name>
    <name type="common">Parasitoid wasp</name>
    <dbReference type="NCBI Taxonomy" id="165561"/>
    <lineage>
        <taxon>Eukaryota</taxon>
        <taxon>Metazoa</taxon>
        <taxon>Ecdysozoa</taxon>
        <taxon>Arthropoda</taxon>
        <taxon>Hexapoda</taxon>
        <taxon>Insecta</taxon>
        <taxon>Pterygota</taxon>
        <taxon>Neoptera</taxon>
        <taxon>Endopterygota</taxon>
        <taxon>Hymenoptera</taxon>
        <taxon>Apocrita</taxon>
        <taxon>Ichneumonoidea</taxon>
        <taxon>Braconidae</taxon>
        <taxon>Euphorinae</taxon>
        <taxon>Microctonus</taxon>
    </lineage>
</organism>
<evidence type="ECO:0000256" key="4">
    <source>
        <dbReference type="ARBA" id="ARBA00022989"/>
    </source>
</evidence>
<dbReference type="Proteomes" id="UP001168972">
    <property type="component" value="Unassembled WGS sequence"/>
</dbReference>
<reference evidence="7" key="2">
    <citation type="submission" date="2023-03" db="EMBL/GenBank/DDBJ databases">
        <authorList>
            <person name="Inwood S.N."/>
            <person name="Skelly J.G."/>
            <person name="Guhlin J."/>
            <person name="Harrop T.W.R."/>
            <person name="Goldson S.G."/>
            <person name="Dearden P.K."/>
        </authorList>
    </citation>
    <scope>NUCLEOTIDE SEQUENCE</scope>
    <source>
        <strain evidence="7">Lincoln</strain>
        <tissue evidence="7">Whole body</tissue>
    </source>
</reference>
<keyword evidence="5 6" id="KW-0472">Membrane</keyword>
<comment type="subcellular location">
    <subcellularLocation>
        <location evidence="1">Membrane</location>
        <topology evidence="1">Multi-pass membrane protein</topology>
    </subcellularLocation>
</comment>
<dbReference type="Pfam" id="PF09775">
    <property type="entry name" value="Keratin_assoc"/>
    <property type="match status" value="1"/>
</dbReference>
<evidence type="ECO:0000256" key="5">
    <source>
        <dbReference type="ARBA" id="ARBA00023136"/>
    </source>
</evidence>
<keyword evidence="8" id="KW-1185">Reference proteome</keyword>
<dbReference type="AlphaFoldDB" id="A0AA39FGA2"/>
<evidence type="ECO:0008006" key="9">
    <source>
        <dbReference type="Google" id="ProtNLM"/>
    </source>
</evidence>